<accession>A0ACC1STF6</accession>
<sequence length="633" mass="71899">MRRAAGSDVKFAFDAVSEKNSIANLDKVLEKGGKIATVLTPGMVIGGREDSGHTEILFTLVGTVHSDVPEEAQTAGAKLGDKEFGAIFFPFLGLGLAEGWFRGHPFEVVDHGLDGVETPWVYWRGASFPRKRQVLRIGDTRWGLKVNKGAMNMEPFGKIPAELRLQILVALGCKNWILQIIQASPAMLGQYVASKAYIIRTLLSFDLDDEMVQDAMAIVLFPSLDTGNNHESLALGHLGSWRRKQLPNPLKTHNYRHIDELHKLHSRLLLFIDDYLTKATAIFPPREYLCLPGLSSVRRTLTFKDQIVRTRFDSGHLTLLERKRLLRAFLQYELRCKINPLCTGHDNHLSAIPDDITSLYNYGNQDLHPPEREAIYCVYKYVECLYGAMFAQCFDSWLPEIPTSSLSSGATGLLFPDTIYFNPNSYASDMGLVNDHVHIAEFLAFFGFDLVTTFLRHATAGKGGRNHIKHWFKNSNRTDFIPWLFWGYGLCCFCCFCDDAEDIEENQYERASGMYQLLRPRISRHYPLHKDIYRQRAWVFLDDARFYPSASAEPHFLTSDELFAGIIIPGEGWPLGPGKQRAVRRSRKWHDERRGIFSRDEGAQGSARETTCQDPLPTLTEEKFSGTFAPFWR</sequence>
<name>A0ACC1STF6_9HYPO</name>
<proteinExistence type="predicted"/>
<evidence type="ECO:0000313" key="2">
    <source>
        <dbReference type="Proteomes" id="UP001148629"/>
    </source>
</evidence>
<comment type="caution">
    <text evidence="1">The sequence shown here is derived from an EMBL/GenBank/DDBJ whole genome shotgun (WGS) entry which is preliminary data.</text>
</comment>
<dbReference type="Proteomes" id="UP001148629">
    <property type="component" value="Unassembled WGS sequence"/>
</dbReference>
<organism evidence="1 2">
    <name type="scientific">Fusarium decemcellulare</name>
    <dbReference type="NCBI Taxonomy" id="57161"/>
    <lineage>
        <taxon>Eukaryota</taxon>
        <taxon>Fungi</taxon>
        <taxon>Dikarya</taxon>
        <taxon>Ascomycota</taxon>
        <taxon>Pezizomycotina</taxon>
        <taxon>Sordariomycetes</taxon>
        <taxon>Hypocreomycetidae</taxon>
        <taxon>Hypocreales</taxon>
        <taxon>Nectriaceae</taxon>
        <taxon>Fusarium</taxon>
        <taxon>Fusarium decemcellulare species complex</taxon>
    </lineage>
</organism>
<dbReference type="EMBL" id="JANRMS010000123">
    <property type="protein sequence ID" value="KAJ3546147.1"/>
    <property type="molecule type" value="Genomic_DNA"/>
</dbReference>
<reference evidence="1" key="1">
    <citation type="submission" date="2022-08" db="EMBL/GenBank/DDBJ databases">
        <title>Genome Sequence of Fusarium decemcellulare.</title>
        <authorList>
            <person name="Buettner E."/>
        </authorList>
    </citation>
    <scope>NUCLEOTIDE SEQUENCE</scope>
    <source>
        <strain evidence="1">Babe19</strain>
    </source>
</reference>
<gene>
    <name evidence="1" type="ORF">NM208_g2132</name>
</gene>
<keyword evidence="2" id="KW-1185">Reference proteome</keyword>
<protein>
    <submittedName>
        <fullName evidence="1">Uncharacterized protein</fullName>
    </submittedName>
</protein>
<evidence type="ECO:0000313" key="1">
    <source>
        <dbReference type="EMBL" id="KAJ3546147.1"/>
    </source>
</evidence>